<keyword evidence="2" id="KW-1185">Reference proteome</keyword>
<proteinExistence type="predicted"/>
<dbReference type="RefSeq" id="WP_116518264.1">
    <property type="nucleotide sequence ID" value="NZ_JACCEX010000002.1"/>
</dbReference>
<gene>
    <name evidence="1" type="ORF">C7440_1778</name>
</gene>
<sequence>MTTTIVQGEHVELDNETYFGARRALSLVWAAHKILVQVPEGPRLSHEAMVEMSERVGHLMELAEIEIEALTASAL</sequence>
<evidence type="ECO:0000313" key="1">
    <source>
        <dbReference type="EMBL" id="PVY62285.1"/>
    </source>
</evidence>
<organism evidence="1 2">
    <name type="scientific">Pusillimonas noertemannii</name>
    <dbReference type="NCBI Taxonomy" id="305977"/>
    <lineage>
        <taxon>Bacteria</taxon>
        <taxon>Pseudomonadati</taxon>
        <taxon>Pseudomonadota</taxon>
        <taxon>Betaproteobacteria</taxon>
        <taxon>Burkholderiales</taxon>
        <taxon>Alcaligenaceae</taxon>
        <taxon>Pusillimonas</taxon>
    </lineage>
</organism>
<dbReference type="AlphaFoldDB" id="A0A2U1CMQ2"/>
<dbReference type="Proteomes" id="UP000246145">
    <property type="component" value="Unassembled WGS sequence"/>
</dbReference>
<evidence type="ECO:0000313" key="2">
    <source>
        <dbReference type="Proteomes" id="UP000246145"/>
    </source>
</evidence>
<dbReference type="EMBL" id="QEKO01000002">
    <property type="protein sequence ID" value="PVY62285.1"/>
    <property type="molecule type" value="Genomic_DNA"/>
</dbReference>
<reference evidence="1 2" key="1">
    <citation type="submission" date="2018-04" db="EMBL/GenBank/DDBJ databases">
        <title>Genomic Encyclopedia of Type Strains, Phase IV (KMG-IV): sequencing the most valuable type-strain genomes for metagenomic binning, comparative biology and taxonomic classification.</title>
        <authorList>
            <person name="Goeker M."/>
        </authorList>
    </citation>
    <scope>NUCLEOTIDE SEQUENCE [LARGE SCALE GENOMIC DNA]</scope>
    <source>
        <strain evidence="1 2">DSM 10065</strain>
    </source>
</reference>
<comment type="caution">
    <text evidence="1">The sequence shown here is derived from an EMBL/GenBank/DDBJ whole genome shotgun (WGS) entry which is preliminary data.</text>
</comment>
<accession>A0A2U1CMQ2</accession>
<protein>
    <submittedName>
        <fullName evidence="1">Uncharacterized protein</fullName>
    </submittedName>
</protein>
<name>A0A2U1CMQ2_9BURK</name>